<keyword evidence="5" id="KW-1185">Reference proteome</keyword>
<organism evidence="4">
    <name type="scientific">Longilinea arvoryzae</name>
    <dbReference type="NCBI Taxonomy" id="360412"/>
    <lineage>
        <taxon>Bacteria</taxon>
        <taxon>Bacillati</taxon>
        <taxon>Chloroflexota</taxon>
        <taxon>Anaerolineae</taxon>
        <taxon>Anaerolineales</taxon>
        <taxon>Anaerolineaceae</taxon>
        <taxon>Longilinea</taxon>
    </lineage>
</organism>
<accession>A0A0S7BHY5</accession>
<dbReference type="InterPro" id="IPR050832">
    <property type="entry name" value="Bact_Acetyltransf"/>
</dbReference>
<keyword evidence="2" id="KW-0012">Acyltransferase</keyword>
<reference evidence="4" key="1">
    <citation type="submission" date="2015-07" db="EMBL/GenBank/DDBJ databases">
        <title>Draft Genome Sequences of Anaerolinea thermolimosa IMO-1, Bellilinea caldifistulae GOMI-1, Leptolinea tardivitalis YMTK-2, Levilinea saccharolytica KIBI-1,Longilinea arvoryzae KOME-1, Previously Described as Members of the Anaerolineaceae (Chloroflexi).</title>
        <authorList>
            <person name="Sekiguchi Y."/>
            <person name="Ohashi A."/>
            <person name="Matsuura N."/>
            <person name="Tourlousse M.D."/>
        </authorList>
    </citation>
    <scope>NUCLEOTIDE SEQUENCE [LARGE SCALE GENOMIC DNA]</scope>
    <source>
        <strain evidence="4">KOME-1</strain>
    </source>
</reference>
<dbReference type="Gene3D" id="3.40.630.30">
    <property type="match status" value="1"/>
</dbReference>
<dbReference type="CDD" id="cd04301">
    <property type="entry name" value="NAT_SF"/>
    <property type="match status" value="1"/>
</dbReference>
<proteinExistence type="predicted"/>
<dbReference type="SUPFAM" id="SSF55729">
    <property type="entry name" value="Acyl-CoA N-acyltransferases (Nat)"/>
    <property type="match status" value="1"/>
</dbReference>
<name>A0A0S7BHY5_9CHLR</name>
<evidence type="ECO:0000256" key="2">
    <source>
        <dbReference type="ARBA" id="ARBA00023315"/>
    </source>
</evidence>
<dbReference type="RefSeq" id="WP_075072791.1">
    <property type="nucleotide sequence ID" value="NZ_DF967972.1"/>
</dbReference>
<keyword evidence="1 4" id="KW-0808">Transferase</keyword>
<dbReference type="STRING" id="360412.LARV_01211"/>
<dbReference type="PROSITE" id="PS51186">
    <property type="entry name" value="GNAT"/>
    <property type="match status" value="1"/>
</dbReference>
<dbReference type="OrthoDB" id="159497at2"/>
<protein>
    <submittedName>
        <fullName evidence="4">Acetyltransferases</fullName>
    </submittedName>
</protein>
<dbReference type="AlphaFoldDB" id="A0A0S7BHY5"/>
<dbReference type="PANTHER" id="PTHR43877">
    <property type="entry name" value="AMINOALKYLPHOSPHONATE N-ACETYLTRANSFERASE-RELATED-RELATED"/>
    <property type="match status" value="1"/>
</dbReference>
<evidence type="ECO:0000313" key="4">
    <source>
        <dbReference type="EMBL" id="GAP13457.1"/>
    </source>
</evidence>
<gene>
    <name evidence="4" type="ORF">LARV_01211</name>
</gene>
<evidence type="ECO:0000259" key="3">
    <source>
        <dbReference type="PROSITE" id="PS51186"/>
    </source>
</evidence>
<dbReference type="InterPro" id="IPR016181">
    <property type="entry name" value="Acyl_CoA_acyltransferase"/>
</dbReference>
<evidence type="ECO:0000256" key="1">
    <source>
        <dbReference type="ARBA" id="ARBA00022679"/>
    </source>
</evidence>
<sequence length="241" mass="27427">MDAGDRVRFLTWDSDFFNLRIARIQSDRLDAAGLAEIFAWRQAEAVDCLYFLADPNHSESLRLAESHGFRLVDLRLTLEWRAEGQAPEMPPEVRLFQPQDRAALRAIARVSHTDSRFYFDGHFAPEDCDRLYDTWIDKSCDGYADVVLVADVGGQAVGYMTCSRENGEGIIGLVGVHPDYQGRALGKALVHSSLAWFAGQGLNRVSVVTQGRNIRAQRLYQRCGFLSRSVQLWFHWWNESR</sequence>
<feature type="domain" description="N-acetyltransferase" evidence="3">
    <location>
        <begin position="91"/>
        <end position="241"/>
    </location>
</feature>
<dbReference type="Pfam" id="PF00583">
    <property type="entry name" value="Acetyltransf_1"/>
    <property type="match status" value="1"/>
</dbReference>
<dbReference type="GO" id="GO:0016747">
    <property type="term" value="F:acyltransferase activity, transferring groups other than amino-acyl groups"/>
    <property type="evidence" value="ECO:0007669"/>
    <property type="project" value="InterPro"/>
</dbReference>
<dbReference type="InterPro" id="IPR000182">
    <property type="entry name" value="GNAT_dom"/>
</dbReference>
<evidence type="ECO:0000313" key="5">
    <source>
        <dbReference type="Proteomes" id="UP000055060"/>
    </source>
</evidence>
<dbReference type="EMBL" id="DF967972">
    <property type="protein sequence ID" value="GAP13457.1"/>
    <property type="molecule type" value="Genomic_DNA"/>
</dbReference>
<dbReference type="Proteomes" id="UP000055060">
    <property type="component" value="Unassembled WGS sequence"/>
</dbReference>